<dbReference type="EMBL" id="BGPR01000392">
    <property type="protein sequence ID" value="GBM17663.1"/>
    <property type="molecule type" value="Genomic_DNA"/>
</dbReference>
<keyword evidence="2" id="KW-1185">Reference proteome</keyword>
<evidence type="ECO:0000313" key="2">
    <source>
        <dbReference type="Proteomes" id="UP000499080"/>
    </source>
</evidence>
<proteinExistence type="predicted"/>
<accession>A0A4Y2DLI7</accession>
<organism evidence="1 2">
    <name type="scientific">Araneus ventricosus</name>
    <name type="common">Orbweaver spider</name>
    <name type="synonym">Epeira ventricosa</name>
    <dbReference type="NCBI Taxonomy" id="182803"/>
    <lineage>
        <taxon>Eukaryota</taxon>
        <taxon>Metazoa</taxon>
        <taxon>Ecdysozoa</taxon>
        <taxon>Arthropoda</taxon>
        <taxon>Chelicerata</taxon>
        <taxon>Arachnida</taxon>
        <taxon>Araneae</taxon>
        <taxon>Araneomorphae</taxon>
        <taxon>Entelegynae</taxon>
        <taxon>Araneoidea</taxon>
        <taxon>Araneidae</taxon>
        <taxon>Araneus</taxon>
    </lineage>
</organism>
<gene>
    <name evidence="1" type="ORF">AVEN_202826_1</name>
</gene>
<dbReference type="AlphaFoldDB" id="A0A4Y2DLI7"/>
<reference evidence="1 2" key="1">
    <citation type="journal article" date="2019" name="Sci. Rep.">
        <title>Orb-weaving spider Araneus ventricosus genome elucidates the spidroin gene catalogue.</title>
        <authorList>
            <person name="Kono N."/>
            <person name="Nakamura H."/>
            <person name="Ohtoshi R."/>
            <person name="Moran D.A.P."/>
            <person name="Shinohara A."/>
            <person name="Yoshida Y."/>
            <person name="Fujiwara M."/>
            <person name="Mori M."/>
            <person name="Tomita M."/>
            <person name="Arakawa K."/>
        </authorList>
    </citation>
    <scope>NUCLEOTIDE SEQUENCE [LARGE SCALE GENOMIC DNA]</scope>
</reference>
<protein>
    <submittedName>
        <fullName evidence="1">Uncharacterized protein</fullName>
    </submittedName>
</protein>
<dbReference type="Proteomes" id="UP000499080">
    <property type="component" value="Unassembled WGS sequence"/>
</dbReference>
<evidence type="ECO:0000313" key="1">
    <source>
        <dbReference type="EMBL" id="GBM17663.1"/>
    </source>
</evidence>
<sequence length="96" mass="10899">MMTGGKESYYDPDATYPPYATVFTQYVPYPIRSKTKEADSHNYLKFCIPLITKLMNVDERLSAYTQIAILVCSKVAAILLCKSASLTRQEYKLETS</sequence>
<name>A0A4Y2DLI7_ARAVE</name>
<comment type="caution">
    <text evidence="1">The sequence shown here is derived from an EMBL/GenBank/DDBJ whole genome shotgun (WGS) entry which is preliminary data.</text>
</comment>